<reference evidence="1" key="1">
    <citation type="submission" date="2020-05" db="EMBL/GenBank/DDBJ databases">
        <authorList>
            <person name="Zhu T."/>
            <person name="Keshari N."/>
            <person name="Lu X."/>
        </authorList>
    </citation>
    <scope>NUCLEOTIDE SEQUENCE</scope>
    <source>
        <strain evidence="1">NK1-12</strain>
    </source>
</reference>
<name>A0AA96WQP2_9CYAN</name>
<dbReference type="RefSeq" id="WP_316435914.1">
    <property type="nucleotide sequence ID" value="NZ_CP053587.1"/>
</dbReference>
<proteinExistence type="predicted"/>
<dbReference type="EMBL" id="CP053587">
    <property type="protein sequence ID" value="WNZ27561.1"/>
    <property type="molecule type" value="Genomic_DNA"/>
</dbReference>
<protein>
    <submittedName>
        <fullName evidence="1">Uncharacterized protein</fullName>
    </submittedName>
</protein>
<gene>
    <name evidence="1" type="ORF">HJG54_32340</name>
</gene>
<evidence type="ECO:0000313" key="1">
    <source>
        <dbReference type="EMBL" id="WNZ27561.1"/>
    </source>
</evidence>
<dbReference type="AlphaFoldDB" id="A0AA96WQP2"/>
<sequence length="304" mass="34025">MKNLAETEAAIAAETDTLPADYQTWQAEQKQDFLWQNRILPSKYDQLPPLQKIDVPGLFLTSLHTKMDSQSDEAPSGWKKAIHAHASVAKMRLIPTPDTPFTGLFRGADFGLMRLSLTGDPAARGFAPGVAMKFLIDQRPSANFSALVSLEGQGNNYNFFAHEFSNIVPVVNRIGPKLINLIFRRTSRFPTKLDLENLSQFQQNGTAEPAPKHPLQIFLVPNPQVQFPESPPRDFRQDLATIPAGTTLFSVYGIVAEKLDQDSSNLQHRQQAQLIGQITTTSEFVASAYGDSRLFFRHQRFKNQ</sequence>
<accession>A0AA96WQP2</accession>
<organism evidence="1">
    <name type="scientific">Leptolyngbya sp. NK1-12</name>
    <dbReference type="NCBI Taxonomy" id="2547451"/>
    <lineage>
        <taxon>Bacteria</taxon>
        <taxon>Bacillati</taxon>
        <taxon>Cyanobacteriota</taxon>
        <taxon>Cyanophyceae</taxon>
        <taxon>Leptolyngbyales</taxon>
        <taxon>Leptolyngbyaceae</taxon>
        <taxon>Leptolyngbya group</taxon>
        <taxon>Leptolyngbya</taxon>
    </lineage>
</organism>